<gene>
    <name evidence="2" type="ORF">ANCCAN_07472</name>
</gene>
<proteinExistence type="predicted"/>
<evidence type="ECO:0000313" key="3">
    <source>
        <dbReference type="Proteomes" id="UP000252519"/>
    </source>
</evidence>
<feature type="region of interest" description="Disordered" evidence="1">
    <location>
        <begin position="36"/>
        <end position="95"/>
    </location>
</feature>
<keyword evidence="3" id="KW-1185">Reference proteome</keyword>
<accession>A0A368GT60</accession>
<dbReference type="Proteomes" id="UP000252519">
    <property type="component" value="Unassembled WGS sequence"/>
</dbReference>
<evidence type="ECO:0000256" key="1">
    <source>
        <dbReference type="SAM" id="MobiDB-lite"/>
    </source>
</evidence>
<evidence type="ECO:0000313" key="2">
    <source>
        <dbReference type="EMBL" id="RCN46479.1"/>
    </source>
</evidence>
<name>A0A368GT60_ANCCA</name>
<comment type="caution">
    <text evidence="2">The sequence shown here is derived from an EMBL/GenBank/DDBJ whole genome shotgun (WGS) entry which is preliminary data.</text>
</comment>
<reference evidence="2 3" key="1">
    <citation type="submission" date="2014-10" db="EMBL/GenBank/DDBJ databases">
        <title>Draft genome of the hookworm Ancylostoma caninum.</title>
        <authorList>
            <person name="Mitreva M."/>
        </authorList>
    </citation>
    <scope>NUCLEOTIDE SEQUENCE [LARGE SCALE GENOMIC DNA]</scope>
    <source>
        <strain evidence="2 3">Baltimore</strain>
    </source>
</reference>
<dbReference type="AlphaFoldDB" id="A0A368GT60"/>
<sequence length="130" mass="14355">MVRNHLEALEKHWHDEELPSYLEPLVLRVWKHEQLLSNHSPPGDEADVVGASSSNDDGHGTSVVFFPTTDQETKPPAEQAAHLLPGSDTNTAEEPAIYLPPSDEEIKPLAEQLTKSGDNLMIKYGFCSVL</sequence>
<protein>
    <submittedName>
        <fullName evidence="2">Uncharacterized protein</fullName>
    </submittedName>
</protein>
<dbReference type="EMBL" id="JOJR01000078">
    <property type="protein sequence ID" value="RCN46479.1"/>
    <property type="molecule type" value="Genomic_DNA"/>
</dbReference>
<organism evidence="2 3">
    <name type="scientific">Ancylostoma caninum</name>
    <name type="common">Dog hookworm</name>
    <dbReference type="NCBI Taxonomy" id="29170"/>
    <lineage>
        <taxon>Eukaryota</taxon>
        <taxon>Metazoa</taxon>
        <taxon>Ecdysozoa</taxon>
        <taxon>Nematoda</taxon>
        <taxon>Chromadorea</taxon>
        <taxon>Rhabditida</taxon>
        <taxon>Rhabditina</taxon>
        <taxon>Rhabditomorpha</taxon>
        <taxon>Strongyloidea</taxon>
        <taxon>Ancylostomatidae</taxon>
        <taxon>Ancylostomatinae</taxon>
        <taxon>Ancylostoma</taxon>
    </lineage>
</organism>